<dbReference type="STRING" id="542762.A0A4S4EDU3"/>
<organism evidence="2 3">
    <name type="scientific">Camellia sinensis var. sinensis</name>
    <name type="common">China tea</name>
    <dbReference type="NCBI Taxonomy" id="542762"/>
    <lineage>
        <taxon>Eukaryota</taxon>
        <taxon>Viridiplantae</taxon>
        <taxon>Streptophyta</taxon>
        <taxon>Embryophyta</taxon>
        <taxon>Tracheophyta</taxon>
        <taxon>Spermatophyta</taxon>
        <taxon>Magnoliopsida</taxon>
        <taxon>eudicotyledons</taxon>
        <taxon>Gunneridae</taxon>
        <taxon>Pentapetalae</taxon>
        <taxon>asterids</taxon>
        <taxon>Ericales</taxon>
        <taxon>Theaceae</taxon>
        <taxon>Camellia</taxon>
    </lineage>
</organism>
<dbReference type="Pfam" id="PF25019">
    <property type="entry name" value="LRR_R13L1-DRL21"/>
    <property type="match status" value="1"/>
</dbReference>
<evidence type="ECO:0000313" key="2">
    <source>
        <dbReference type="EMBL" id="THG14052.1"/>
    </source>
</evidence>
<name>A0A4S4EDU3_CAMSN</name>
<dbReference type="InterPro" id="IPR032675">
    <property type="entry name" value="LRR_dom_sf"/>
</dbReference>
<comment type="caution">
    <text evidence="2">The sequence shown here is derived from an EMBL/GenBank/DDBJ whole genome shotgun (WGS) entry which is preliminary data.</text>
</comment>
<accession>A0A4S4EDU3</accession>
<dbReference type="Proteomes" id="UP000306102">
    <property type="component" value="Unassembled WGS sequence"/>
</dbReference>
<reference evidence="2 3" key="1">
    <citation type="journal article" date="2018" name="Proc. Natl. Acad. Sci. U.S.A.">
        <title>Draft genome sequence of Camellia sinensis var. sinensis provides insights into the evolution of the tea genome and tea quality.</title>
        <authorList>
            <person name="Wei C."/>
            <person name="Yang H."/>
            <person name="Wang S."/>
            <person name="Zhao J."/>
            <person name="Liu C."/>
            <person name="Gao L."/>
            <person name="Xia E."/>
            <person name="Lu Y."/>
            <person name="Tai Y."/>
            <person name="She G."/>
            <person name="Sun J."/>
            <person name="Cao H."/>
            <person name="Tong W."/>
            <person name="Gao Q."/>
            <person name="Li Y."/>
            <person name="Deng W."/>
            <person name="Jiang X."/>
            <person name="Wang W."/>
            <person name="Chen Q."/>
            <person name="Zhang S."/>
            <person name="Li H."/>
            <person name="Wu J."/>
            <person name="Wang P."/>
            <person name="Li P."/>
            <person name="Shi C."/>
            <person name="Zheng F."/>
            <person name="Jian J."/>
            <person name="Huang B."/>
            <person name="Shan D."/>
            <person name="Shi M."/>
            <person name="Fang C."/>
            <person name="Yue Y."/>
            <person name="Li F."/>
            <person name="Li D."/>
            <person name="Wei S."/>
            <person name="Han B."/>
            <person name="Jiang C."/>
            <person name="Yin Y."/>
            <person name="Xia T."/>
            <person name="Zhang Z."/>
            <person name="Bennetzen J.L."/>
            <person name="Zhao S."/>
            <person name="Wan X."/>
        </authorList>
    </citation>
    <scope>NUCLEOTIDE SEQUENCE [LARGE SCALE GENOMIC DNA]</scope>
    <source>
        <strain evidence="3">cv. Shuchazao</strain>
        <tissue evidence="2">Leaf</tissue>
    </source>
</reference>
<evidence type="ECO:0000313" key="3">
    <source>
        <dbReference type="Proteomes" id="UP000306102"/>
    </source>
</evidence>
<evidence type="ECO:0000259" key="1">
    <source>
        <dbReference type="Pfam" id="PF25019"/>
    </source>
</evidence>
<dbReference type="InterPro" id="IPR056789">
    <property type="entry name" value="LRR_R13L1-DRL21"/>
</dbReference>
<feature type="domain" description="R13L1/DRL21-like LRR repeat region" evidence="1">
    <location>
        <begin position="106"/>
        <end position="233"/>
    </location>
</feature>
<proteinExistence type="predicted"/>
<dbReference type="Gene3D" id="3.80.10.10">
    <property type="entry name" value="Ribonuclease Inhibitor"/>
    <property type="match status" value="1"/>
</dbReference>
<dbReference type="AlphaFoldDB" id="A0A4S4EDU3"/>
<dbReference type="Pfam" id="PF00560">
    <property type="entry name" value="LRR_1"/>
    <property type="match status" value="1"/>
</dbReference>
<dbReference type="EMBL" id="SDRB02005566">
    <property type="protein sequence ID" value="THG14052.1"/>
    <property type="molecule type" value="Genomic_DNA"/>
</dbReference>
<keyword evidence="3" id="KW-1185">Reference proteome</keyword>
<protein>
    <recommendedName>
        <fullName evidence="1">R13L1/DRL21-like LRR repeat region domain-containing protein</fullName>
    </recommendedName>
</protein>
<dbReference type="PANTHER" id="PTHR47186:SF3">
    <property type="entry name" value="OS09G0267800 PROTEIN"/>
    <property type="match status" value="1"/>
</dbReference>
<sequence length="236" mass="26720">MSRYDITQVPNSVGYLKHLRYLNLSYTSIEELPESLGSLYNLQTLMLRECRKLKKLPADLGNLIDLRHLDTTNAHSLEEMPLGIGKLANLQTLSNFIVTKNSRPQLSELGNLIYLRGKLCLFGLQNVMVPLDARDVNLNDKKGLDVLSMEWSVNLDYSRDVSDETEVLDMLQPHKNLKELHIKGYLGIRFPTWIGDPLFSNMADLSLDNCENCAFLPPLGQLPSLKKLYIKGMSAL</sequence>
<dbReference type="PANTHER" id="PTHR47186">
    <property type="entry name" value="LEUCINE-RICH REPEAT-CONTAINING PROTEIN 57"/>
    <property type="match status" value="1"/>
</dbReference>
<gene>
    <name evidence="2" type="ORF">TEA_026126</name>
</gene>
<dbReference type="SUPFAM" id="SSF52058">
    <property type="entry name" value="L domain-like"/>
    <property type="match status" value="1"/>
</dbReference>
<dbReference type="InterPro" id="IPR001611">
    <property type="entry name" value="Leu-rich_rpt"/>
</dbReference>